<gene>
    <name evidence="4" type="ORF">Daura_08840</name>
</gene>
<keyword evidence="1" id="KW-0808">Transferase</keyword>
<dbReference type="PROSITE" id="PS51186">
    <property type="entry name" value="GNAT"/>
    <property type="match status" value="1"/>
</dbReference>
<dbReference type="RefSeq" id="WP_033357997.1">
    <property type="nucleotide sequence ID" value="NZ_CP073767.1"/>
</dbReference>
<dbReference type="KEGG" id="daur:Daura_08840"/>
<evidence type="ECO:0000256" key="2">
    <source>
        <dbReference type="ARBA" id="ARBA00023315"/>
    </source>
</evidence>
<proteinExistence type="predicted"/>
<dbReference type="Gene3D" id="3.40.630.30">
    <property type="match status" value="1"/>
</dbReference>
<name>A0A9Q9INM9_9ACTN</name>
<feature type="domain" description="N-acetyltransferase" evidence="3">
    <location>
        <begin position="2"/>
        <end position="154"/>
    </location>
</feature>
<dbReference type="AlphaFoldDB" id="A0A9Q9INM9"/>
<dbReference type="OrthoDB" id="3381976at2"/>
<sequence length="154" mass="17061">MFTIRPLTQAEYDVRIPALKAEYAADEVRAGRSDPAEVTARVERQFQALLPDGLATEGQLLFAGEADGEVVGFLWIGMPTAERAQAWIYEIQVEEAHRRRGYGRALMLAAEEELRARGVTRLGLNVFGHNPGARHLYESLGFETTSLQMSKALG</sequence>
<dbReference type="CDD" id="cd04301">
    <property type="entry name" value="NAT_SF"/>
    <property type="match status" value="1"/>
</dbReference>
<dbReference type="InterPro" id="IPR050832">
    <property type="entry name" value="Bact_Acetyltransf"/>
</dbReference>
<dbReference type="Proteomes" id="UP001058003">
    <property type="component" value="Chromosome"/>
</dbReference>
<keyword evidence="2" id="KW-0012">Acyltransferase</keyword>
<evidence type="ECO:0000256" key="1">
    <source>
        <dbReference type="ARBA" id="ARBA00022679"/>
    </source>
</evidence>
<dbReference type="GO" id="GO:0016747">
    <property type="term" value="F:acyltransferase activity, transferring groups other than amino-acyl groups"/>
    <property type="evidence" value="ECO:0007669"/>
    <property type="project" value="InterPro"/>
</dbReference>
<reference evidence="4" key="1">
    <citation type="submission" date="2021-04" db="EMBL/GenBank/DDBJ databases">
        <title>Dactylosporangium aurantiacum NRRL B-8018 full assembly.</title>
        <authorList>
            <person name="Hartkoorn R.C."/>
            <person name="Beaudoing E."/>
            <person name="Hot D."/>
        </authorList>
    </citation>
    <scope>NUCLEOTIDE SEQUENCE</scope>
    <source>
        <strain evidence="4">NRRL B-8018</strain>
    </source>
</reference>
<evidence type="ECO:0000313" key="4">
    <source>
        <dbReference type="EMBL" id="UWZ56263.1"/>
    </source>
</evidence>
<dbReference type="InterPro" id="IPR000182">
    <property type="entry name" value="GNAT_dom"/>
</dbReference>
<organism evidence="4 5">
    <name type="scientific">Dactylosporangium aurantiacum</name>
    <dbReference type="NCBI Taxonomy" id="35754"/>
    <lineage>
        <taxon>Bacteria</taxon>
        <taxon>Bacillati</taxon>
        <taxon>Actinomycetota</taxon>
        <taxon>Actinomycetes</taxon>
        <taxon>Micromonosporales</taxon>
        <taxon>Micromonosporaceae</taxon>
        <taxon>Dactylosporangium</taxon>
    </lineage>
</organism>
<dbReference type="EMBL" id="CP073767">
    <property type="protein sequence ID" value="UWZ56263.1"/>
    <property type="molecule type" value="Genomic_DNA"/>
</dbReference>
<dbReference type="InterPro" id="IPR016181">
    <property type="entry name" value="Acyl_CoA_acyltransferase"/>
</dbReference>
<dbReference type="SUPFAM" id="SSF55729">
    <property type="entry name" value="Acyl-CoA N-acyltransferases (Nat)"/>
    <property type="match status" value="1"/>
</dbReference>
<evidence type="ECO:0000259" key="3">
    <source>
        <dbReference type="PROSITE" id="PS51186"/>
    </source>
</evidence>
<keyword evidence="5" id="KW-1185">Reference proteome</keyword>
<protein>
    <submittedName>
        <fullName evidence="4">GNAT family N-acetyltransferase</fullName>
    </submittedName>
</protein>
<dbReference type="Pfam" id="PF00583">
    <property type="entry name" value="Acetyltransf_1"/>
    <property type="match status" value="1"/>
</dbReference>
<dbReference type="PANTHER" id="PTHR43877">
    <property type="entry name" value="AMINOALKYLPHOSPHONATE N-ACETYLTRANSFERASE-RELATED-RELATED"/>
    <property type="match status" value="1"/>
</dbReference>
<evidence type="ECO:0000313" key="5">
    <source>
        <dbReference type="Proteomes" id="UP001058003"/>
    </source>
</evidence>
<accession>A0A9Q9INM9</accession>